<evidence type="ECO:0000313" key="2">
    <source>
        <dbReference type="EMBL" id="TNN46974.1"/>
    </source>
</evidence>
<keyword evidence="3" id="KW-1185">Reference proteome</keyword>
<protein>
    <submittedName>
        <fullName evidence="2">Uncharacterized protein</fullName>
    </submittedName>
</protein>
<name>A0A4Z2G2A3_9TELE</name>
<evidence type="ECO:0000256" key="1">
    <source>
        <dbReference type="SAM" id="MobiDB-lite"/>
    </source>
</evidence>
<organism evidence="2 3">
    <name type="scientific">Liparis tanakae</name>
    <name type="common">Tanaka's snailfish</name>
    <dbReference type="NCBI Taxonomy" id="230148"/>
    <lineage>
        <taxon>Eukaryota</taxon>
        <taxon>Metazoa</taxon>
        <taxon>Chordata</taxon>
        <taxon>Craniata</taxon>
        <taxon>Vertebrata</taxon>
        <taxon>Euteleostomi</taxon>
        <taxon>Actinopterygii</taxon>
        <taxon>Neopterygii</taxon>
        <taxon>Teleostei</taxon>
        <taxon>Neoteleostei</taxon>
        <taxon>Acanthomorphata</taxon>
        <taxon>Eupercaria</taxon>
        <taxon>Perciformes</taxon>
        <taxon>Cottioidei</taxon>
        <taxon>Cottales</taxon>
        <taxon>Liparidae</taxon>
        <taxon>Liparis</taxon>
    </lineage>
</organism>
<evidence type="ECO:0000313" key="3">
    <source>
        <dbReference type="Proteomes" id="UP000314294"/>
    </source>
</evidence>
<reference evidence="2 3" key="1">
    <citation type="submission" date="2019-03" db="EMBL/GenBank/DDBJ databases">
        <title>First draft genome of Liparis tanakae, snailfish: a comprehensive survey of snailfish specific genes.</title>
        <authorList>
            <person name="Kim W."/>
            <person name="Song I."/>
            <person name="Jeong J.-H."/>
            <person name="Kim D."/>
            <person name="Kim S."/>
            <person name="Ryu S."/>
            <person name="Song J.Y."/>
            <person name="Lee S.K."/>
        </authorList>
    </citation>
    <scope>NUCLEOTIDE SEQUENCE [LARGE SCALE GENOMIC DNA]</scope>
    <source>
        <tissue evidence="2">Muscle</tissue>
    </source>
</reference>
<dbReference type="Proteomes" id="UP000314294">
    <property type="component" value="Unassembled WGS sequence"/>
</dbReference>
<gene>
    <name evidence="2" type="ORF">EYF80_042823</name>
</gene>
<dbReference type="AlphaFoldDB" id="A0A4Z2G2A3"/>
<feature type="region of interest" description="Disordered" evidence="1">
    <location>
        <begin position="1"/>
        <end position="45"/>
    </location>
</feature>
<accession>A0A4Z2G2A3</accession>
<sequence>MQDFPAGTEALSVSAASGLKQNRRNKGLQPEQVTQSSTGSGVRGTGTGLFAVSVEAAARWRAALSVISGN</sequence>
<dbReference type="EMBL" id="SRLO01000764">
    <property type="protein sequence ID" value="TNN46974.1"/>
    <property type="molecule type" value="Genomic_DNA"/>
</dbReference>
<proteinExistence type="predicted"/>
<comment type="caution">
    <text evidence="2">The sequence shown here is derived from an EMBL/GenBank/DDBJ whole genome shotgun (WGS) entry which is preliminary data.</text>
</comment>